<dbReference type="InterPro" id="IPR006975">
    <property type="entry name" value="NifQ"/>
</dbReference>
<dbReference type="GO" id="GO:0009399">
    <property type="term" value="P:nitrogen fixation"/>
    <property type="evidence" value="ECO:0007669"/>
    <property type="project" value="InterPro"/>
</dbReference>
<sequence length="208" mass="23111">MNTNIQAVSYDWLMAHARSPEDGMTMAFAGVIQSAGKGEIQPPNLGMGLSVNKFIELLDQYFPGASPEMCDVSDKAESADCLPFRMDEFQDLVELLLEHRSNDSEQTEWLAYAFASGCMGKDHLYADMGLPGRPAVSALLEFHFTALFLKNEGRKMKWKKFLYKQLCDRAEIKACPAPSCSVCDEYRNCFGTEDSAVKVQPDVVVTVA</sequence>
<dbReference type="Pfam" id="PF04891">
    <property type="entry name" value="NifQ"/>
    <property type="match status" value="1"/>
</dbReference>
<reference evidence="2" key="1">
    <citation type="submission" date="2019-11" db="EMBL/GenBank/DDBJ databases">
        <title>Isolation and characterization of a novel species in the genus Sulfuriferula.</title>
        <authorList>
            <person name="Mochizuki J."/>
            <person name="Kojima H."/>
            <person name="Fukui M."/>
        </authorList>
    </citation>
    <scope>NUCLEOTIDE SEQUENCE [LARGE SCALE GENOMIC DNA]</scope>
    <source>
        <strain evidence="2">SGTM</strain>
    </source>
</reference>
<dbReference type="Proteomes" id="UP000463939">
    <property type="component" value="Chromosome"/>
</dbReference>
<accession>A0A809RLQ2</accession>
<dbReference type="GO" id="GO:0030151">
    <property type="term" value="F:molybdenum ion binding"/>
    <property type="evidence" value="ECO:0007669"/>
    <property type="project" value="InterPro"/>
</dbReference>
<dbReference type="AlphaFoldDB" id="A0A809RLQ2"/>
<proteinExistence type="predicted"/>
<name>A0A809RLQ2_9PROT</name>
<dbReference type="RefSeq" id="WP_162083724.1">
    <property type="nucleotide sequence ID" value="NZ_AP021881.1"/>
</dbReference>
<dbReference type="KEGG" id="sniv:SFSGTM_04190"/>
<organism evidence="1 2">
    <name type="scientific">Sulfuriferula nivalis</name>
    <dbReference type="NCBI Taxonomy" id="2675298"/>
    <lineage>
        <taxon>Bacteria</taxon>
        <taxon>Pseudomonadati</taxon>
        <taxon>Pseudomonadota</taxon>
        <taxon>Betaproteobacteria</taxon>
        <taxon>Nitrosomonadales</taxon>
        <taxon>Sulfuricellaceae</taxon>
        <taxon>Sulfuriferula</taxon>
    </lineage>
</organism>
<evidence type="ECO:0000313" key="1">
    <source>
        <dbReference type="EMBL" id="BBO99710.1"/>
    </source>
</evidence>
<dbReference type="EMBL" id="AP021881">
    <property type="protein sequence ID" value="BBO99710.1"/>
    <property type="molecule type" value="Genomic_DNA"/>
</dbReference>
<gene>
    <name evidence="1" type="ORF">SFSGTM_04190</name>
</gene>
<evidence type="ECO:0000313" key="2">
    <source>
        <dbReference type="Proteomes" id="UP000463939"/>
    </source>
</evidence>
<evidence type="ECO:0008006" key="3">
    <source>
        <dbReference type="Google" id="ProtNLM"/>
    </source>
</evidence>
<keyword evidence="2" id="KW-1185">Reference proteome</keyword>
<protein>
    <recommendedName>
        <fullName evidence="3">Nitrogen fixation protein NifQ</fullName>
    </recommendedName>
</protein>